<evidence type="ECO:0000256" key="1">
    <source>
        <dbReference type="SAM" id="Phobius"/>
    </source>
</evidence>
<protein>
    <submittedName>
        <fullName evidence="3">Unannotated protein</fullName>
    </submittedName>
</protein>
<gene>
    <name evidence="3" type="ORF">UFOPK3204_00209</name>
</gene>
<keyword evidence="1" id="KW-1133">Transmembrane helix</keyword>
<feature type="transmembrane region" description="Helical" evidence="1">
    <location>
        <begin position="83"/>
        <end position="104"/>
    </location>
</feature>
<keyword evidence="1" id="KW-0812">Transmembrane</keyword>
<feature type="transmembrane region" description="Helical" evidence="1">
    <location>
        <begin position="116"/>
        <end position="137"/>
    </location>
</feature>
<dbReference type="InterPro" id="IPR019251">
    <property type="entry name" value="DUF2231_TM"/>
</dbReference>
<keyword evidence="1" id="KW-0472">Membrane</keyword>
<feature type="domain" description="DUF2231" evidence="2">
    <location>
        <begin position="10"/>
        <end position="154"/>
    </location>
</feature>
<name>A0A6J6ZSK6_9ZZZZ</name>
<proteinExistence type="predicted"/>
<sequence>MDLPLDTVFGLPVHALVVHSVVVLLPLSAIGAICMACWPRFSRRFAPLVVLLAFACVVFSLISRESGKALAERVGLPQVHSELGETMPLIALAFFVVLLVFWLFDRGIPGNRHRPVWLRFLAVLLIMLAVFATYWVIRVGHSGAEATWLFKISQTN</sequence>
<dbReference type="Pfam" id="PF09990">
    <property type="entry name" value="DUF2231"/>
    <property type="match status" value="1"/>
</dbReference>
<feature type="transmembrane region" description="Helical" evidence="1">
    <location>
        <begin position="45"/>
        <end position="63"/>
    </location>
</feature>
<reference evidence="3" key="1">
    <citation type="submission" date="2020-05" db="EMBL/GenBank/DDBJ databases">
        <authorList>
            <person name="Chiriac C."/>
            <person name="Salcher M."/>
            <person name="Ghai R."/>
            <person name="Kavagutti S V."/>
        </authorList>
    </citation>
    <scope>NUCLEOTIDE SEQUENCE</scope>
</reference>
<evidence type="ECO:0000259" key="2">
    <source>
        <dbReference type="Pfam" id="PF09990"/>
    </source>
</evidence>
<dbReference type="AlphaFoldDB" id="A0A6J6ZSK6"/>
<feature type="transmembrane region" description="Helical" evidence="1">
    <location>
        <begin position="12"/>
        <end position="38"/>
    </location>
</feature>
<organism evidence="3">
    <name type="scientific">freshwater metagenome</name>
    <dbReference type="NCBI Taxonomy" id="449393"/>
    <lineage>
        <taxon>unclassified sequences</taxon>
        <taxon>metagenomes</taxon>
        <taxon>ecological metagenomes</taxon>
    </lineage>
</organism>
<dbReference type="EMBL" id="CAFABK010000005">
    <property type="protein sequence ID" value="CAB4821937.1"/>
    <property type="molecule type" value="Genomic_DNA"/>
</dbReference>
<evidence type="ECO:0000313" key="3">
    <source>
        <dbReference type="EMBL" id="CAB4821937.1"/>
    </source>
</evidence>
<accession>A0A6J6ZSK6</accession>